<accession>A0A2A6RQ75</accession>
<dbReference type="OrthoDB" id="135105at2"/>
<dbReference type="AlphaFoldDB" id="A0A2A6RQ75"/>
<organism evidence="4 5">
    <name type="scientific">Candidatus Viridilinea mediisalina</name>
    <dbReference type="NCBI Taxonomy" id="2024553"/>
    <lineage>
        <taxon>Bacteria</taxon>
        <taxon>Bacillati</taxon>
        <taxon>Chloroflexota</taxon>
        <taxon>Chloroflexia</taxon>
        <taxon>Chloroflexales</taxon>
        <taxon>Chloroflexineae</taxon>
        <taxon>Oscillochloridaceae</taxon>
        <taxon>Candidatus Viridilinea</taxon>
    </lineage>
</organism>
<evidence type="ECO:0000256" key="2">
    <source>
        <dbReference type="SAM" id="Phobius"/>
    </source>
</evidence>
<feature type="compositionally biased region" description="Basic and acidic residues" evidence="1">
    <location>
        <begin position="345"/>
        <end position="361"/>
    </location>
</feature>
<evidence type="ECO:0000313" key="5">
    <source>
        <dbReference type="Proteomes" id="UP000220527"/>
    </source>
</evidence>
<keyword evidence="2" id="KW-0812">Transmembrane</keyword>
<reference evidence="5" key="1">
    <citation type="submission" date="2017-08" db="EMBL/GenBank/DDBJ databases">
        <authorList>
            <person name="Grouzdev D.S."/>
            <person name="Gaisin V.A."/>
            <person name="Rysina M.S."/>
            <person name="Gorlenko V.M."/>
        </authorList>
    </citation>
    <scope>NUCLEOTIDE SEQUENCE [LARGE SCALE GENOMIC DNA]</scope>
    <source>
        <strain evidence="5">Kir15-3F</strain>
    </source>
</reference>
<dbReference type="InterPro" id="IPR051043">
    <property type="entry name" value="Sulfatase_Mod_Factor_Kinase"/>
</dbReference>
<protein>
    <recommendedName>
        <fullName evidence="3">Sulfatase-modifying factor enzyme-like domain-containing protein</fullName>
    </recommendedName>
</protein>
<dbReference type="Pfam" id="PF03781">
    <property type="entry name" value="FGE-sulfatase"/>
    <property type="match status" value="1"/>
</dbReference>
<dbReference type="PANTHER" id="PTHR23150">
    <property type="entry name" value="SULFATASE MODIFYING FACTOR 1, 2"/>
    <property type="match status" value="1"/>
</dbReference>
<dbReference type="EMBL" id="NQWI01000001">
    <property type="protein sequence ID" value="PDW05081.1"/>
    <property type="molecule type" value="Genomic_DNA"/>
</dbReference>
<evidence type="ECO:0000313" key="4">
    <source>
        <dbReference type="EMBL" id="PDW05081.1"/>
    </source>
</evidence>
<dbReference type="InterPro" id="IPR005532">
    <property type="entry name" value="SUMF_dom"/>
</dbReference>
<evidence type="ECO:0000259" key="3">
    <source>
        <dbReference type="Pfam" id="PF03781"/>
    </source>
</evidence>
<proteinExistence type="predicted"/>
<sequence>MSDDHALRAQRRDENAVRLSVIGYRLSAIFTLALPPQRTLAHVILQIKDPSHHPTRNAMTKKEERYTIIGLIIAVLSLLIAIPPIQRFIEERTSAAPTPTALATPTMPPTSAPVVVSPLPPWVPELVKVPAGPFLMGSTDADIRARDNEKPQHELTLPDYWIGHTEVTNAQFRPFVEGDGYTNIAYWTEAGWAWRVAEKISQPMFWEDSLFNGDDQPVVGVSWYEAVAYVRWLSAQIGHTFRLPTEAEWEKAARGPDGRIYPWGDTWDTSRLHSGGTVGRTTTTPVGQYPSGASPYRALDLAGNVWEWCATKWRERYPYRLVDEWTEEYLAGESSRVMCGTSHRGSSELHSRSASRIDRELDPRHGHDLRSYVGLRIASDAPVPGAGQ</sequence>
<gene>
    <name evidence="4" type="ORF">CJ255_00370</name>
</gene>
<comment type="caution">
    <text evidence="4">The sequence shown here is derived from an EMBL/GenBank/DDBJ whole genome shotgun (WGS) entry which is preliminary data.</text>
</comment>
<feature type="transmembrane region" description="Helical" evidence="2">
    <location>
        <begin position="66"/>
        <end position="85"/>
    </location>
</feature>
<dbReference type="SUPFAM" id="SSF56436">
    <property type="entry name" value="C-type lectin-like"/>
    <property type="match status" value="1"/>
</dbReference>
<dbReference type="InterPro" id="IPR042095">
    <property type="entry name" value="SUMF_sf"/>
</dbReference>
<name>A0A2A6RQ75_9CHLR</name>
<evidence type="ECO:0000256" key="1">
    <source>
        <dbReference type="SAM" id="MobiDB-lite"/>
    </source>
</evidence>
<dbReference type="Proteomes" id="UP000220527">
    <property type="component" value="Unassembled WGS sequence"/>
</dbReference>
<feature type="region of interest" description="Disordered" evidence="1">
    <location>
        <begin position="341"/>
        <end position="361"/>
    </location>
</feature>
<keyword evidence="2" id="KW-1133">Transmembrane helix</keyword>
<keyword evidence="2" id="KW-0472">Membrane</keyword>
<keyword evidence="5" id="KW-1185">Reference proteome</keyword>
<dbReference type="InterPro" id="IPR016187">
    <property type="entry name" value="CTDL_fold"/>
</dbReference>
<dbReference type="Gene3D" id="3.90.1580.10">
    <property type="entry name" value="paralog of FGE (formylglycine-generating enzyme)"/>
    <property type="match status" value="1"/>
</dbReference>
<feature type="domain" description="Sulfatase-modifying factor enzyme-like" evidence="3">
    <location>
        <begin position="124"/>
        <end position="378"/>
    </location>
</feature>